<proteinExistence type="predicted"/>
<reference evidence="2 3" key="1">
    <citation type="submission" date="2023-12" db="EMBL/GenBank/DDBJ databases">
        <title>A high-quality genome assembly for Dillenia turbinata (Dilleniales).</title>
        <authorList>
            <person name="Chanderbali A."/>
        </authorList>
    </citation>
    <scope>NUCLEOTIDE SEQUENCE [LARGE SCALE GENOMIC DNA]</scope>
    <source>
        <strain evidence="2">LSX21</strain>
        <tissue evidence="2">Leaf</tissue>
    </source>
</reference>
<gene>
    <name evidence="2" type="ORF">RJ641_034064</name>
</gene>
<evidence type="ECO:0000313" key="3">
    <source>
        <dbReference type="Proteomes" id="UP001370490"/>
    </source>
</evidence>
<evidence type="ECO:0000256" key="1">
    <source>
        <dbReference type="SAM" id="MobiDB-lite"/>
    </source>
</evidence>
<feature type="compositionally biased region" description="Polar residues" evidence="1">
    <location>
        <begin position="1"/>
        <end position="11"/>
    </location>
</feature>
<feature type="region of interest" description="Disordered" evidence="1">
    <location>
        <begin position="1"/>
        <end position="41"/>
    </location>
</feature>
<dbReference type="AlphaFoldDB" id="A0AAN8ZDW6"/>
<dbReference type="EMBL" id="JBAMMX010000007">
    <property type="protein sequence ID" value="KAK6937034.1"/>
    <property type="molecule type" value="Genomic_DNA"/>
</dbReference>
<comment type="caution">
    <text evidence="2">The sequence shown here is derived from an EMBL/GenBank/DDBJ whole genome shotgun (WGS) entry which is preliminary data.</text>
</comment>
<name>A0AAN8ZDW6_9MAGN</name>
<sequence length="134" mass="15448">MLSQMRNSNASRKVKNEEEGEDDGKKKNKKKTLREEERRTKMCNEKISKKIPHFDGLRYDNWSELMENLLHAKGLRSLVEKGFEEPCEGTTLTETKLEQLETARTNDHKRDGATSSYDGVAMLVLLLSSLDMRT</sequence>
<organism evidence="2 3">
    <name type="scientific">Dillenia turbinata</name>
    <dbReference type="NCBI Taxonomy" id="194707"/>
    <lineage>
        <taxon>Eukaryota</taxon>
        <taxon>Viridiplantae</taxon>
        <taxon>Streptophyta</taxon>
        <taxon>Embryophyta</taxon>
        <taxon>Tracheophyta</taxon>
        <taxon>Spermatophyta</taxon>
        <taxon>Magnoliopsida</taxon>
        <taxon>eudicotyledons</taxon>
        <taxon>Gunneridae</taxon>
        <taxon>Pentapetalae</taxon>
        <taxon>Dilleniales</taxon>
        <taxon>Dilleniaceae</taxon>
        <taxon>Dillenia</taxon>
    </lineage>
</organism>
<evidence type="ECO:0000313" key="2">
    <source>
        <dbReference type="EMBL" id="KAK6937034.1"/>
    </source>
</evidence>
<accession>A0AAN8ZDW6</accession>
<keyword evidence="3" id="KW-1185">Reference proteome</keyword>
<protein>
    <submittedName>
        <fullName evidence="2">Uncharacterized protein</fullName>
    </submittedName>
</protein>
<dbReference type="Proteomes" id="UP001370490">
    <property type="component" value="Unassembled WGS sequence"/>
</dbReference>